<protein>
    <recommendedName>
        <fullName evidence="10">Structural maintenance of chromosomes protein</fullName>
    </recommendedName>
</protein>
<dbReference type="Gene3D" id="3.40.50.300">
    <property type="entry name" value="P-loop containing nucleotide triphosphate hydrolases"/>
    <property type="match status" value="2"/>
</dbReference>
<feature type="coiled-coil region" evidence="11">
    <location>
        <begin position="713"/>
        <end position="816"/>
    </location>
</feature>
<feature type="coiled-coil region" evidence="11">
    <location>
        <begin position="842"/>
        <end position="915"/>
    </location>
</feature>
<dbReference type="Gene3D" id="1.20.1060.20">
    <property type="match status" value="1"/>
</dbReference>
<name>A0A9W9GBV5_9EURO</name>
<evidence type="ECO:0000259" key="13">
    <source>
        <dbReference type="SMART" id="SM00968"/>
    </source>
</evidence>
<evidence type="ECO:0000256" key="2">
    <source>
        <dbReference type="ARBA" id="ARBA00004286"/>
    </source>
</evidence>
<evidence type="ECO:0000256" key="1">
    <source>
        <dbReference type="ARBA" id="ARBA00004123"/>
    </source>
</evidence>
<keyword evidence="15" id="KW-1185">Reference proteome</keyword>
<dbReference type="SUPFAM" id="SSF52540">
    <property type="entry name" value="P-loop containing nucleoside triphosphate hydrolases"/>
    <property type="match status" value="1"/>
</dbReference>
<evidence type="ECO:0000256" key="4">
    <source>
        <dbReference type="ARBA" id="ARBA00022454"/>
    </source>
</evidence>
<keyword evidence="5" id="KW-0132">Cell division</keyword>
<feature type="coiled-coil region" evidence="11">
    <location>
        <begin position="1032"/>
        <end position="1066"/>
    </location>
</feature>
<feature type="region of interest" description="Disordered" evidence="12">
    <location>
        <begin position="76"/>
        <end position="108"/>
    </location>
</feature>
<dbReference type="AlphaFoldDB" id="A0A9W9GBV5"/>
<comment type="similarity">
    <text evidence="3">Belongs to the SMC family. SMC1 subfamily.</text>
</comment>
<evidence type="ECO:0000256" key="7">
    <source>
        <dbReference type="ARBA" id="ARBA00023054"/>
    </source>
</evidence>
<dbReference type="GO" id="GO:0051301">
    <property type="term" value="P:cell division"/>
    <property type="evidence" value="ECO:0007669"/>
    <property type="project" value="UniProtKB-KW"/>
</dbReference>
<keyword evidence="7 11" id="KW-0175">Coiled coil</keyword>
<dbReference type="EMBL" id="JAPQKH010000001">
    <property type="protein sequence ID" value="KAJ5116009.1"/>
    <property type="molecule type" value="Genomic_DNA"/>
</dbReference>
<dbReference type="GO" id="GO:0008278">
    <property type="term" value="C:cohesin complex"/>
    <property type="evidence" value="ECO:0007669"/>
    <property type="project" value="InterPro"/>
</dbReference>
<dbReference type="PANTHER" id="PTHR18937:SF12">
    <property type="entry name" value="STRUCTURAL MAINTENANCE OF CHROMOSOMES PROTEIN"/>
    <property type="match status" value="1"/>
</dbReference>
<dbReference type="InterPro" id="IPR010935">
    <property type="entry name" value="SMC_hinge"/>
</dbReference>
<evidence type="ECO:0000313" key="15">
    <source>
        <dbReference type="Proteomes" id="UP001149165"/>
    </source>
</evidence>
<dbReference type="SMART" id="SM00968">
    <property type="entry name" value="SMC_hinge"/>
    <property type="match status" value="1"/>
</dbReference>
<comment type="caution">
    <text evidence="14">The sequence shown here is derived from an EMBL/GenBank/DDBJ whole genome shotgun (WGS) entry which is preliminary data.</text>
</comment>
<dbReference type="Proteomes" id="UP001149165">
    <property type="component" value="Unassembled WGS sequence"/>
</dbReference>
<evidence type="ECO:0000256" key="5">
    <source>
        <dbReference type="ARBA" id="ARBA00022618"/>
    </source>
</evidence>
<feature type="coiled-coil region" evidence="11">
    <location>
        <begin position="402"/>
        <end position="485"/>
    </location>
</feature>
<dbReference type="GO" id="GO:0005634">
    <property type="term" value="C:nucleus"/>
    <property type="evidence" value="ECO:0007669"/>
    <property type="project" value="UniProtKB-SubCell"/>
</dbReference>
<dbReference type="GO" id="GO:0016887">
    <property type="term" value="F:ATP hydrolysis activity"/>
    <property type="evidence" value="ECO:0007669"/>
    <property type="project" value="InterPro"/>
</dbReference>
<reference evidence="14" key="1">
    <citation type="submission" date="2022-11" db="EMBL/GenBank/DDBJ databases">
        <authorList>
            <person name="Petersen C."/>
        </authorList>
    </citation>
    <scope>NUCLEOTIDE SEQUENCE</scope>
    <source>
        <strain evidence="14">IBT 30069</strain>
    </source>
</reference>
<gene>
    <name evidence="14" type="ORF">N7456_000357</name>
</gene>
<keyword evidence="9" id="KW-0131">Cell cycle</keyword>
<evidence type="ECO:0000256" key="11">
    <source>
        <dbReference type="SAM" id="Coils"/>
    </source>
</evidence>
<evidence type="ECO:0000256" key="3">
    <source>
        <dbReference type="ARBA" id="ARBA00005597"/>
    </source>
</evidence>
<dbReference type="PANTHER" id="PTHR18937">
    <property type="entry name" value="STRUCTURAL MAINTENANCE OF CHROMOSOMES SMC FAMILY MEMBER"/>
    <property type="match status" value="1"/>
</dbReference>
<feature type="compositionally biased region" description="Acidic residues" evidence="12">
    <location>
        <begin position="87"/>
        <end position="96"/>
    </location>
</feature>
<dbReference type="InterPro" id="IPR027417">
    <property type="entry name" value="P-loop_NTPase"/>
</dbReference>
<dbReference type="GO" id="GO:0003677">
    <property type="term" value="F:DNA binding"/>
    <property type="evidence" value="ECO:0007669"/>
    <property type="project" value="TreeGrafter"/>
</dbReference>
<dbReference type="PIRSF" id="PIRSF005719">
    <property type="entry name" value="SMC"/>
    <property type="match status" value="1"/>
</dbReference>
<organism evidence="14 15">
    <name type="scientific">Penicillium angulare</name>
    <dbReference type="NCBI Taxonomy" id="116970"/>
    <lineage>
        <taxon>Eukaryota</taxon>
        <taxon>Fungi</taxon>
        <taxon>Dikarya</taxon>
        <taxon>Ascomycota</taxon>
        <taxon>Pezizomycotina</taxon>
        <taxon>Eurotiomycetes</taxon>
        <taxon>Eurotiomycetidae</taxon>
        <taxon>Eurotiales</taxon>
        <taxon>Aspergillaceae</taxon>
        <taxon>Penicillium</taxon>
    </lineage>
</organism>
<dbReference type="InterPro" id="IPR024704">
    <property type="entry name" value="SMC"/>
</dbReference>
<evidence type="ECO:0000256" key="12">
    <source>
        <dbReference type="SAM" id="MobiDB-lite"/>
    </source>
</evidence>
<evidence type="ECO:0000256" key="8">
    <source>
        <dbReference type="ARBA" id="ARBA00023242"/>
    </source>
</evidence>
<evidence type="ECO:0000256" key="10">
    <source>
        <dbReference type="PIRNR" id="PIRNR005719"/>
    </source>
</evidence>
<evidence type="ECO:0000256" key="9">
    <source>
        <dbReference type="ARBA" id="ARBA00023306"/>
    </source>
</evidence>
<dbReference type="Gene3D" id="3.30.70.1620">
    <property type="match status" value="1"/>
</dbReference>
<dbReference type="CDD" id="cd03275">
    <property type="entry name" value="ABC_SMC1_euk"/>
    <property type="match status" value="2"/>
</dbReference>
<dbReference type="GO" id="GO:0007062">
    <property type="term" value="P:sister chromatid cohesion"/>
    <property type="evidence" value="ECO:0007669"/>
    <property type="project" value="InterPro"/>
</dbReference>
<dbReference type="Pfam" id="PF06470">
    <property type="entry name" value="SMC_hinge"/>
    <property type="match status" value="1"/>
</dbReference>
<dbReference type="InterPro" id="IPR003395">
    <property type="entry name" value="RecF/RecN/SMC_N"/>
</dbReference>
<dbReference type="InterPro" id="IPR028468">
    <property type="entry name" value="Smc1_ABC"/>
</dbReference>
<dbReference type="SUPFAM" id="SSF75553">
    <property type="entry name" value="Smc hinge domain"/>
    <property type="match status" value="1"/>
</dbReference>
<sequence length="1235" mass="141825">MGKLIRLELFNFKSYKGHHTLLFGDAYFTSIIGPNGSGKSNSMDAISFVLGIKSSHLRSTNLRDLVYRGRVLRTSKVDGEPPANGENGEEDNDADNVDASQDASEMHDPKSAWVMAVYEDDAGEEQQWRRSITSQGVSEYRINNKIVTAQQYNEALEEENILIRARNFLVFQGDVEAIASQSPRDLTRLIEQISGSLEYKADYEKLKAEAEEAAEQQTVQLNRRRGINSEVKQYQEQKREAENYAKKAEERDQAVITHILWKLFHFQRLIDESSADIQKHQDELKEYRRGVEKYEQNVEDAKKDHARVGRDVGKAEKNITKKEKDIEELNNSLVPVNEKVEITEKKLEKDLKLVEKAQSQWEAEWQKTMSKQGTQLSEADQQEYHKLREEVSKRSSADQLNLDNLRRQRKTEAEAVNSLKGKFESTEWQLKNHESEAQNMNERKTTLNDSIKVTSKDIDRKKKELNSLQSERLKVSQMRTELEEKLQVVLKKLLEADDGKKQNEREIRAKELISTLKRIFPGVKGRVSDLCRPKQRKYAEAVSTVLGRHFDAIVVDNEKTAKECIQHLRDQRAGQATFIPLETIQVKAFNSHLKGMHRNMRPAIETVDYDESVSRAISYACGNSIVCDDLATAKHLCYERNVDAKAVTLDGTVIHKGGLMTGGRGPQQNASKRWDDSEVENLYKLKEKLMNDLTNLPKSHRRGSEEETLQGELFGLEQRLNYSKEELKALERNLKSKRGELDFVKRQLEELRPKYTERKENLDELDETIETSQSSVSEVEDEIYRQFCKRLAYENIREYEAQQGSLQEEAAQKKLEFTTQKSRIENQLSFENQRIQTSIDRVSGLEAQYERDMALIEELKGQQDEIRNQLDEFAAELELLRENLEKQKEIYGQSAENLAEQRRELQKRSKHVEAALKNVTALEAEIQRNSSSRYTLLRRCKLEDIDIPLTSSSNSLDKLPIDDLVQGADPDAMDVDEAEELDDTPVVQDYGIEVDFDSLGETLKEESDDKLEEELSEKIRLISAELEKMAPNTKALERLESVENKLRSTEQDFEDARKQARRAKDGFEGVMKKRSDLFNKAFTHISEQIGPIYRELTRSTNYPLGGQAYLDIEDSDEPYLDGIKYHAMPPLKRFRDMEHLSGGEKTMAALALLFAIHSYQPSPFFVLDEVDAALDNTNVARIANYIHDHAAPGMQFIVISLKTGLFQNSEALVGIYRDQVENSSKSLTLDLRKYT</sequence>
<evidence type="ECO:0000256" key="6">
    <source>
        <dbReference type="ARBA" id="ARBA00022776"/>
    </source>
</evidence>
<dbReference type="InterPro" id="IPR036277">
    <property type="entry name" value="SMC_hinge_sf"/>
</dbReference>
<evidence type="ECO:0000313" key="14">
    <source>
        <dbReference type="EMBL" id="KAJ5116009.1"/>
    </source>
</evidence>
<comment type="subcellular location">
    <subcellularLocation>
        <location evidence="2">Chromosome</location>
    </subcellularLocation>
    <subcellularLocation>
        <location evidence="1 10">Nucleus</location>
    </subcellularLocation>
</comment>
<dbReference type="Pfam" id="PF02463">
    <property type="entry name" value="SMC_N"/>
    <property type="match status" value="1"/>
</dbReference>
<dbReference type="GO" id="GO:0005524">
    <property type="term" value="F:ATP binding"/>
    <property type="evidence" value="ECO:0007669"/>
    <property type="project" value="InterPro"/>
</dbReference>
<feature type="domain" description="SMC hinge" evidence="13">
    <location>
        <begin position="521"/>
        <end position="637"/>
    </location>
</feature>
<keyword evidence="6" id="KW-0498">Mitosis</keyword>
<dbReference type="OrthoDB" id="5575062at2759"/>
<proteinExistence type="inferred from homology"/>
<accession>A0A9W9GBV5</accession>
<keyword evidence="8 10" id="KW-0539">Nucleus</keyword>
<feature type="coiled-coil region" evidence="11">
    <location>
        <begin position="196"/>
        <end position="364"/>
    </location>
</feature>
<keyword evidence="4" id="KW-0158">Chromosome</keyword>
<reference evidence="14" key="2">
    <citation type="journal article" date="2023" name="IMA Fungus">
        <title>Comparative genomic study of the Penicillium genus elucidates a diverse pangenome and 15 lateral gene transfer events.</title>
        <authorList>
            <person name="Petersen C."/>
            <person name="Sorensen T."/>
            <person name="Nielsen M.R."/>
            <person name="Sondergaard T.E."/>
            <person name="Sorensen J.L."/>
            <person name="Fitzpatrick D.A."/>
            <person name="Frisvad J.C."/>
            <person name="Nielsen K.L."/>
        </authorList>
    </citation>
    <scope>NUCLEOTIDE SEQUENCE</scope>
    <source>
        <strain evidence="14">IBT 30069</strain>
    </source>
</reference>